<dbReference type="EMBL" id="JAFEKC020000022">
    <property type="protein sequence ID" value="KAK0507752.1"/>
    <property type="molecule type" value="Genomic_DNA"/>
</dbReference>
<dbReference type="AlphaFoldDB" id="A0AA39QRB5"/>
<comment type="caution">
    <text evidence="2">The sequence shown here is derived from an EMBL/GenBank/DDBJ whole genome shotgun (WGS) entry which is preliminary data.</text>
</comment>
<protein>
    <recommendedName>
        <fullName evidence="1">Heterokaryon incompatibility domain-containing protein</fullName>
    </recommendedName>
</protein>
<sequence>MVKKPVDSANADRRKIVLRRSNRLCRARFEASRLKDLCSYCRCIKVPRSGDDRQTLYQRTVKEALWSSNEGCKLCQSISQQVGDKMAQKQPDALWSMTISQSEETYGENTRPTQVEMRLNHNQTPLKYDICRVPSTVTDRGFYSPIEKYEEGHPGKDDGQLRYFPRLVEQDPLSNATLGLVKDWLATCSSHAFCRAQVPQPLPKRLVTVRSDGSLVLTEHHDEIGHYLALSHCWGSVDTTFSTTRENFAQRASTGFQSSKLPRNFRHAIEFTRRLGHDYIWIDSLCILQDDQEDWACEASKMAQYYNRALLTLAVADAMTCHVGFLYDRKHYTSPSIGGEDQHYYCFRDVLQDELNLNLKAAINQRAWTLQERLMSPRVVSFTREQLLWYCREGEWAEGYVHNTWRSHDEAMLGWQKAIYQIDREVSNAYWRSRSSDPHYQPHFDPDFVAEIWYKCISEYTTRFLSRPSDKLAAVAGLAEKYAQPEMGKYLAGLWEYDFFRGLAWVRVRSSEQNDSEVWSYIAEKAKRAIATQALKPPPQYRAPSWSWASVNGPVELHKDFFYFAKRGASPGMRYEMQHWQREYGPNLVTSVLRYSHESPYLDILSGSFVQVEGYCRPIWVSKIKLSSEAAGPDGAVLKKVIFDNDQPPELFCYLNQPREYAQVWKELLILQICKYCSGDRLVYGLLLEKMCDGEDAYQRVGVVRLACYNLCSMEQEPSSPCFEYYIHPAQRLFSDFSKADYKTKEWQKERWQKRELRLF</sequence>
<proteinExistence type="predicted"/>
<accession>A0AA39QRB5</accession>
<dbReference type="InterPro" id="IPR010730">
    <property type="entry name" value="HET"/>
</dbReference>
<name>A0AA39QRB5_9LECA</name>
<reference evidence="2" key="1">
    <citation type="submission" date="2023-03" db="EMBL/GenBank/DDBJ databases">
        <title>Complete genome of Cladonia borealis.</title>
        <authorList>
            <person name="Park H."/>
        </authorList>
    </citation>
    <scope>NUCLEOTIDE SEQUENCE</scope>
    <source>
        <strain evidence="2">ANT050790</strain>
    </source>
</reference>
<dbReference type="Pfam" id="PF06985">
    <property type="entry name" value="HET"/>
    <property type="match status" value="1"/>
</dbReference>
<dbReference type="PANTHER" id="PTHR33112">
    <property type="entry name" value="DOMAIN PROTEIN, PUTATIVE-RELATED"/>
    <property type="match status" value="1"/>
</dbReference>
<evidence type="ECO:0000313" key="3">
    <source>
        <dbReference type="Proteomes" id="UP001166286"/>
    </source>
</evidence>
<organism evidence="2 3">
    <name type="scientific">Cladonia borealis</name>
    <dbReference type="NCBI Taxonomy" id="184061"/>
    <lineage>
        <taxon>Eukaryota</taxon>
        <taxon>Fungi</taxon>
        <taxon>Dikarya</taxon>
        <taxon>Ascomycota</taxon>
        <taxon>Pezizomycotina</taxon>
        <taxon>Lecanoromycetes</taxon>
        <taxon>OSLEUM clade</taxon>
        <taxon>Lecanoromycetidae</taxon>
        <taxon>Lecanorales</taxon>
        <taxon>Lecanorineae</taxon>
        <taxon>Cladoniaceae</taxon>
        <taxon>Cladonia</taxon>
    </lineage>
</organism>
<feature type="domain" description="Heterokaryon incompatibility" evidence="1">
    <location>
        <begin position="227"/>
        <end position="372"/>
    </location>
</feature>
<dbReference type="Proteomes" id="UP001166286">
    <property type="component" value="Unassembled WGS sequence"/>
</dbReference>
<dbReference type="PANTHER" id="PTHR33112:SF16">
    <property type="entry name" value="HETEROKARYON INCOMPATIBILITY DOMAIN-CONTAINING PROTEIN"/>
    <property type="match status" value="1"/>
</dbReference>
<gene>
    <name evidence="2" type="ORF">JMJ35_009641</name>
</gene>
<evidence type="ECO:0000313" key="2">
    <source>
        <dbReference type="EMBL" id="KAK0507752.1"/>
    </source>
</evidence>
<evidence type="ECO:0000259" key="1">
    <source>
        <dbReference type="Pfam" id="PF06985"/>
    </source>
</evidence>
<keyword evidence="3" id="KW-1185">Reference proteome</keyword>